<dbReference type="Pfam" id="PF15316">
    <property type="entry name" value="MDFI"/>
    <property type="match status" value="1"/>
</dbReference>
<dbReference type="GO" id="GO:0010468">
    <property type="term" value="P:regulation of gene expression"/>
    <property type="evidence" value="ECO:0007669"/>
    <property type="project" value="UniProtKB-ARBA"/>
</dbReference>
<dbReference type="PANTHER" id="PTHR15304">
    <property type="entry name" value="MYOD FAMILY INHIBITOR"/>
    <property type="match status" value="1"/>
</dbReference>
<protein>
    <recommendedName>
        <fullName evidence="5">MyoD family inhibitor domain-containing protein</fullName>
    </recommendedName>
</protein>
<feature type="non-terminal residue" evidence="3">
    <location>
        <position position="1"/>
    </location>
</feature>
<evidence type="ECO:0000256" key="2">
    <source>
        <dbReference type="SAM" id="MobiDB-lite"/>
    </source>
</evidence>
<keyword evidence="4" id="KW-1185">Reference proteome</keyword>
<feature type="compositionally biased region" description="Basic and acidic residues" evidence="2">
    <location>
        <begin position="21"/>
        <end position="32"/>
    </location>
</feature>
<dbReference type="AlphaFoldDB" id="M7BQ42"/>
<evidence type="ECO:0000313" key="3">
    <source>
        <dbReference type="EMBL" id="EMP34203.1"/>
    </source>
</evidence>
<comment type="similarity">
    <text evidence="1">Belongs to the MDFI family.</text>
</comment>
<evidence type="ECO:0008006" key="5">
    <source>
        <dbReference type="Google" id="ProtNLM"/>
    </source>
</evidence>
<gene>
    <name evidence="3" type="ORF">UY3_08627</name>
</gene>
<sequence length="191" mass="21168">DKKPMKGIMSSVSEFSITDAPSKDTKNEKKLSDSSTSSLSSLEKCRTQFTYIENDASVHQRDSDAGPMSTDDPLCTVACLLDPYSCGSITHKSTFTPPSPNPASVSLLQRLTEDHTEEAFSYSAPTYAEYSILFMLLLSPDTTRYHHTSSENHSNNDCNCECDIDCSIFESCHETSECLELALEISEVCYR</sequence>
<reference evidence="4" key="1">
    <citation type="journal article" date="2013" name="Nat. Genet.">
        <title>The draft genomes of soft-shell turtle and green sea turtle yield insights into the development and evolution of the turtle-specific body plan.</title>
        <authorList>
            <person name="Wang Z."/>
            <person name="Pascual-Anaya J."/>
            <person name="Zadissa A."/>
            <person name="Li W."/>
            <person name="Niimura Y."/>
            <person name="Huang Z."/>
            <person name="Li C."/>
            <person name="White S."/>
            <person name="Xiong Z."/>
            <person name="Fang D."/>
            <person name="Wang B."/>
            <person name="Ming Y."/>
            <person name="Chen Y."/>
            <person name="Zheng Y."/>
            <person name="Kuraku S."/>
            <person name="Pignatelli M."/>
            <person name="Herrero J."/>
            <person name="Beal K."/>
            <person name="Nozawa M."/>
            <person name="Li Q."/>
            <person name="Wang J."/>
            <person name="Zhang H."/>
            <person name="Yu L."/>
            <person name="Shigenobu S."/>
            <person name="Wang J."/>
            <person name="Liu J."/>
            <person name="Flicek P."/>
            <person name="Searle S."/>
            <person name="Wang J."/>
            <person name="Kuratani S."/>
            <person name="Yin Y."/>
            <person name="Aken B."/>
            <person name="Zhang G."/>
            <person name="Irie N."/>
        </authorList>
    </citation>
    <scope>NUCLEOTIDE SEQUENCE [LARGE SCALE GENOMIC DNA]</scope>
</reference>
<dbReference type="PANTHER" id="PTHR15304:SF2">
    <property type="entry name" value="MYOD FAMILY INHIBITOR DOMAIN-CONTAINING PROTEIN 2"/>
    <property type="match status" value="1"/>
</dbReference>
<organism evidence="3 4">
    <name type="scientific">Chelonia mydas</name>
    <name type="common">Green sea-turtle</name>
    <name type="synonym">Chelonia agassizi</name>
    <dbReference type="NCBI Taxonomy" id="8469"/>
    <lineage>
        <taxon>Eukaryota</taxon>
        <taxon>Metazoa</taxon>
        <taxon>Chordata</taxon>
        <taxon>Craniata</taxon>
        <taxon>Vertebrata</taxon>
        <taxon>Euteleostomi</taxon>
        <taxon>Archelosauria</taxon>
        <taxon>Testudinata</taxon>
        <taxon>Testudines</taxon>
        <taxon>Cryptodira</taxon>
        <taxon>Durocryptodira</taxon>
        <taxon>Americhelydia</taxon>
        <taxon>Chelonioidea</taxon>
        <taxon>Cheloniidae</taxon>
        <taxon>Chelonia</taxon>
    </lineage>
</organism>
<name>M7BQ42_CHEMY</name>
<accession>M7BQ42</accession>
<evidence type="ECO:0000313" key="4">
    <source>
        <dbReference type="Proteomes" id="UP000031443"/>
    </source>
</evidence>
<proteinExistence type="inferred from homology"/>
<dbReference type="EMBL" id="KB533466">
    <property type="protein sequence ID" value="EMP34203.1"/>
    <property type="molecule type" value="Genomic_DNA"/>
</dbReference>
<evidence type="ECO:0000256" key="1">
    <source>
        <dbReference type="ARBA" id="ARBA00025778"/>
    </source>
</evidence>
<feature type="region of interest" description="Disordered" evidence="2">
    <location>
        <begin position="1"/>
        <end position="41"/>
    </location>
</feature>
<dbReference type="Proteomes" id="UP000031443">
    <property type="component" value="Unassembled WGS sequence"/>
</dbReference>
<dbReference type="InterPro" id="IPR026134">
    <property type="entry name" value="MDFI/MDFIC"/>
</dbReference>